<gene>
    <name evidence="1" type="ORF">PFISCL1PPCAC_1023</name>
</gene>
<dbReference type="Proteomes" id="UP001432322">
    <property type="component" value="Unassembled WGS sequence"/>
</dbReference>
<accession>A0AAV5UTA9</accession>
<comment type="caution">
    <text evidence="1">The sequence shown here is derived from an EMBL/GenBank/DDBJ whole genome shotgun (WGS) entry which is preliminary data.</text>
</comment>
<proteinExistence type="predicted"/>
<feature type="non-terminal residue" evidence="1">
    <location>
        <position position="1"/>
    </location>
</feature>
<evidence type="ECO:0000313" key="1">
    <source>
        <dbReference type="EMBL" id="GMT09726.1"/>
    </source>
</evidence>
<sequence>SAGWWTRDVRLWRHGATCHLSVHYLLKISTRRHCRLDLRCGSSICCHDACCLKPNLIFDPQFMLTFCSSVKLAMNAWKSGCAAIA</sequence>
<organism evidence="1 2">
    <name type="scientific">Pristionchus fissidentatus</name>
    <dbReference type="NCBI Taxonomy" id="1538716"/>
    <lineage>
        <taxon>Eukaryota</taxon>
        <taxon>Metazoa</taxon>
        <taxon>Ecdysozoa</taxon>
        <taxon>Nematoda</taxon>
        <taxon>Chromadorea</taxon>
        <taxon>Rhabditida</taxon>
        <taxon>Rhabditina</taxon>
        <taxon>Diplogasteromorpha</taxon>
        <taxon>Diplogasteroidea</taxon>
        <taxon>Neodiplogasteridae</taxon>
        <taxon>Pristionchus</taxon>
    </lineage>
</organism>
<keyword evidence="2" id="KW-1185">Reference proteome</keyword>
<reference evidence="1" key="1">
    <citation type="submission" date="2023-10" db="EMBL/GenBank/DDBJ databases">
        <title>Genome assembly of Pristionchus species.</title>
        <authorList>
            <person name="Yoshida K."/>
            <person name="Sommer R.J."/>
        </authorList>
    </citation>
    <scope>NUCLEOTIDE SEQUENCE</scope>
    <source>
        <strain evidence="1">RS5133</strain>
    </source>
</reference>
<name>A0AAV5UTA9_9BILA</name>
<dbReference type="AlphaFoldDB" id="A0AAV5UTA9"/>
<protein>
    <submittedName>
        <fullName evidence="1">Uncharacterized protein</fullName>
    </submittedName>
</protein>
<feature type="non-terminal residue" evidence="1">
    <location>
        <position position="85"/>
    </location>
</feature>
<dbReference type="EMBL" id="BTSY01000001">
    <property type="protein sequence ID" value="GMT09726.1"/>
    <property type="molecule type" value="Genomic_DNA"/>
</dbReference>
<evidence type="ECO:0000313" key="2">
    <source>
        <dbReference type="Proteomes" id="UP001432322"/>
    </source>
</evidence>